<sequence>MQNGIRVITAMNRKGGCGKTTLIMGLASAAAERGESV</sequence>
<gene>
    <name evidence="2" type="ORF">GL300_26125</name>
</gene>
<name>A0A844HQG0_9RHOB</name>
<dbReference type="InterPro" id="IPR027417">
    <property type="entry name" value="P-loop_NTPase"/>
</dbReference>
<feature type="domain" description="CobQ/CobB/MinD/ParA nucleotide binding" evidence="1">
    <location>
        <begin position="8"/>
        <end position="37"/>
    </location>
</feature>
<dbReference type="EMBL" id="WMIG01000070">
    <property type="protein sequence ID" value="MTH62643.1"/>
    <property type="molecule type" value="Genomic_DNA"/>
</dbReference>
<dbReference type="InterPro" id="IPR002586">
    <property type="entry name" value="CobQ/CobB/MinD/ParA_Nub-bd_dom"/>
</dbReference>
<organism evidence="2 3">
    <name type="scientific">Paracoccus litorisediminis</name>
    <dbReference type="NCBI Taxonomy" id="2006130"/>
    <lineage>
        <taxon>Bacteria</taxon>
        <taxon>Pseudomonadati</taxon>
        <taxon>Pseudomonadota</taxon>
        <taxon>Alphaproteobacteria</taxon>
        <taxon>Rhodobacterales</taxon>
        <taxon>Paracoccaceae</taxon>
        <taxon>Paracoccus</taxon>
    </lineage>
</organism>
<evidence type="ECO:0000313" key="3">
    <source>
        <dbReference type="Proteomes" id="UP000449846"/>
    </source>
</evidence>
<accession>A0A844HQG0</accession>
<proteinExistence type="predicted"/>
<dbReference type="Pfam" id="PF01656">
    <property type="entry name" value="CbiA"/>
    <property type="match status" value="1"/>
</dbReference>
<evidence type="ECO:0000259" key="1">
    <source>
        <dbReference type="Pfam" id="PF01656"/>
    </source>
</evidence>
<dbReference type="SUPFAM" id="SSF52540">
    <property type="entry name" value="P-loop containing nucleoside triphosphate hydrolases"/>
    <property type="match status" value="1"/>
</dbReference>
<dbReference type="OrthoDB" id="7820287at2"/>
<dbReference type="Proteomes" id="UP000449846">
    <property type="component" value="Unassembled WGS sequence"/>
</dbReference>
<comment type="caution">
    <text evidence="2">The sequence shown here is derived from an EMBL/GenBank/DDBJ whole genome shotgun (WGS) entry which is preliminary data.</text>
</comment>
<evidence type="ECO:0000313" key="2">
    <source>
        <dbReference type="EMBL" id="MTH62643.1"/>
    </source>
</evidence>
<dbReference type="Gene3D" id="3.40.50.300">
    <property type="entry name" value="P-loop containing nucleotide triphosphate hydrolases"/>
    <property type="match status" value="1"/>
</dbReference>
<reference evidence="2 3" key="1">
    <citation type="submission" date="2019-11" db="EMBL/GenBank/DDBJ databases">
        <authorList>
            <person name="Dong K."/>
        </authorList>
    </citation>
    <scope>NUCLEOTIDE SEQUENCE [LARGE SCALE GENOMIC DNA]</scope>
    <source>
        <strain evidence="2 3">NBRC 112902</strain>
    </source>
</reference>
<protein>
    <submittedName>
        <fullName evidence="2">AAA family ATPase</fullName>
    </submittedName>
</protein>
<keyword evidence="3" id="KW-1185">Reference proteome</keyword>
<dbReference type="AlphaFoldDB" id="A0A844HQG0"/>
<feature type="non-terminal residue" evidence="2">
    <location>
        <position position="37"/>
    </location>
</feature>